<feature type="compositionally biased region" description="Basic residues" evidence="1">
    <location>
        <begin position="101"/>
        <end position="122"/>
    </location>
</feature>
<sequence>MSISTTPAYPFGEGGKFVRLPVGSGLLLIRRSKTPVPNRFRFQNKRDNLEYDSDSDIIPDTVDLDAVKESATGDVYDADSDTIPEPMEEDEEEPEPEPKPKPKAKSKSKSKSKSKGKGKGKGKASSPESETDDEPVNASRHTGKKHKSGAGSGKARKRPRHDGNPSDADSETDSASELDPADAAEIAERPEVRLSEKMYCRMGFEAKHYIGENPADYAVLRAPYVDPARLKKNKNKVVTKVDGAYVGVFVRVPGDIPEDVSAQSDVYELSRYPELMLKVVPATKVVKKVYNTLCRIAEVRGDELCWSADENGKMTPLLVPLEHNDLWSRFTFTGDSVANYDEPKLICMKGDDECIGEVPHRWSANRWEYVRLCVDCPGGSMWHIQCLVTVQGFVDLEDEMADIMSDAKHTHLRYLFSDKVTARVMPRFLDHGFGDTVENNDDIHDTLGLYHLPDEITWEEIAALPIKRKAFAGCAPASIEMCIVLARKRVQEGRGGEAVPPVGQWVPDLTYRQGSCRAVVILLNAHLRVLRKRGMKGQRWFHCPACHAYI</sequence>
<protein>
    <submittedName>
        <fullName evidence="2">Uncharacterized protein</fullName>
    </submittedName>
</protein>
<evidence type="ECO:0000256" key="1">
    <source>
        <dbReference type="SAM" id="MobiDB-lite"/>
    </source>
</evidence>
<reference evidence="2 3" key="1">
    <citation type="journal article" date="2019" name="New Phytol.">
        <title>Comparative genomics reveals unique wood-decay strategies and fruiting body development in the Schizophyllaceae.</title>
        <authorList>
            <person name="Almasi E."/>
            <person name="Sahu N."/>
            <person name="Krizsan K."/>
            <person name="Balint B."/>
            <person name="Kovacs G.M."/>
            <person name="Kiss B."/>
            <person name="Cseklye J."/>
            <person name="Drula E."/>
            <person name="Henrissat B."/>
            <person name="Nagy I."/>
            <person name="Chovatia M."/>
            <person name="Adam C."/>
            <person name="LaButti K."/>
            <person name="Lipzen A."/>
            <person name="Riley R."/>
            <person name="Grigoriev I.V."/>
            <person name="Nagy L.G."/>
        </authorList>
    </citation>
    <scope>NUCLEOTIDE SEQUENCE [LARGE SCALE GENOMIC DNA]</scope>
    <source>
        <strain evidence="2 3">NL-1724</strain>
    </source>
</reference>
<dbReference type="Proteomes" id="UP000320762">
    <property type="component" value="Unassembled WGS sequence"/>
</dbReference>
<evidence type="ECO:0000313" key="2">
    <source>
        <dbReference type="EMBL" id="TRM67296.1"/>
    </source>
</evidence>
<feature type="compositionally biased region" description="Acidic residues" evidence="1">
    <location>
        <begin position="168"/>
        <end position="182"/>
    </location>
</feature>
<accession>A0A550CR75</accession>
<organism evidence="2 3">
    <name type="scientific">Schizophyllum amplum</name>
    <dbReference type="NCBI Taxonomy" id="97359"/>
    <lineage>
        <taxon>Eukaryota</taxon>
        <taxon>Fungi</taxon>
        <taxon>Dikarya</taxon>
        <taxon>Basidiomycota</taxon>
        <taxon>Agaricomycotina</taxon>
        <taxon>Agaricomycetes</taxon>
        <taxon>Agaricomycetidae</taxon>
        <taxon>Agaricales</taxon>
        <taxon>Schizophyllaceae</taxon>
        <taxon>Schizophyllum</taxon>
    </lineage>
</organism>
<feature type="compositionally biased region" description="Acidic residues" evidence="1">
    <location>
        <begin position="76"/>
        <end position="95"/>
    </location>
</feature>
<feature type="region of interest" description="Disordered" evidence="1">
    <location>
        <begin position="42"/>
        <end position="189"/>
    </location>
</feature>
<evidence type="ECO:0000313" key="3">
    <source>
        <dbReference type="Proteomes" id="UP000320762"/>
    </source>
</evidence>
<keyword evidence="3" id="KW-1185">Reference proteome</keyword>
<feature type="compositionally biased region" description="Basic residues" evidence="1">
    <location>
        <begin position="141"/>
        <end position="160"/>
    </location>
</feature>
<proteinExistence type="predicted"/>
<comment type="caution">
    <text evidence="2">The sequence shown here is derived from an EMBL/GenBank/DDBJ whole genome shotgun (WGS) entry which is preliminary data.</text>
</comment>
<dbReference type="AlphaFoldDB" id="A0A550CR75"/>
<gene>
    <name evidence="2" type="ORF">BD626DRAFT_535198</name>
</gene>
<name>A0A550CR75_9AGAR</name>
<dbReference type="EMBL" id="VDMD01000003">
    <property type="protein sequence ID" value="TRM67296.1"/>
    <property type="molecule type" value="Genomic_DNA"/>
</dbReference>